<dbReference type="PANTHER" id="PTHR30146">
    <property type="entry name" value="LACI-RELATED TRANSCRIPTIONAL REPRESSOR"/>
    <property type="match status" value="1"/>
</dbReference>
<dbReference type="InterPro" id="IPR010982">
    <property type="entry name" value="Lambda_DNA-bd_dom_sf"/>
</dbReference>
<keyword evidence="3" id="KW-0804">Transcription</keyword>
<dbReference type="GO" id="GO:0003700">
    <property type="term" value="F:DNA-binding transcription factor activity"/>
    <property type="evidence" value="ECO:0007669"/>
    <property type="project" value="TreeGrafter"/>
</dbReference>
<dbReference type="Pfam" id="PF00356">
    <property type="entry name" value="LacI"/>
    <property type="match status" value="1"/>
</dbReference>
<feature type="domain" description="HTH lacI-type" evidence="4">
    <location>
        <begin position="11"/>
        <end position="64"/>
    </location>
</feature>
<dbReference type="GO" id="GO:0000976">
    <property type="term" value="F:transcription cis-regulatory region binding"/>
    <property type="evidence" value="ECO:0007669"/>
    <property type="project" value="TreeGrafter"/>
</dbReference>
<gene>
    <name evidence="5" type="ORF">D5281_21460</name>
</gene>
<dbReference type="AlphaFoldDB" id="A0A9X5BJ78"/>
<dbReference type="Gene3D" id="1.10.260.40">
    <property type="entry name" value="lambda repressor-like DNA-binding domains"/>
    <property type="match status" value="1"/>
</dbReference>
<evidence type="ECO:0000313" key="5">
    <source>
        <dbReference type="EMBL" id="NBJ95055.1"/>
    </source>
</evidence>
<dbReference type="InterPro" id="IPR028082">
    <property type="entry name" value="Peripla_BP_I"/>
</dbReference>
<dbReference type="SUPFAM" id="SSF53822">
    <property type="entry name" value="Periplasmic binding protein-like I"/>
    <property type="match status" value="1"/>
</dbReference>
<dbReference type="Proteomes" id="UP001154420">
    <property type="component" value="Unassembled WGS sequence"/>
</dbReference>
<keyword evidence="1" id="KW-0805">Transcription regulation</keyword>
<comment type="caution">
    <text evidence="5">The sequence shown here is derived from an EMBL/GenBank/DDBJ whole genome shotgun (WGS) entry which is preliminary data.</text>
</comment>
<evidence type="ECO:0000313" key="6">
    <source>
        <dbReference type="Proteomes" id="UP001154420"/>
    </source>
</evidence>
<evidence type="ECO:0000256" key="2">
    <source>
        <dbReference type="ARBA" id="ARBA00023125"/>
    </source>
</evidence>
<evidence type="ECO:0000256" key="1">
    <source>
        <dbReference type="ARBA" id="ARBA00023015"/>
    </source>
</evidence>
<protein>
    <submittedName>
        <fullName evidence="5">LacI family transcriptional regulator</fullName>
    </submittedName>
</protein>
<reference evidence="5" key="1">
    <citation type="submission" date="2018-09" db="EMBL/GenBank/DDBJ databases">
        <title>Murine metabolic-syndrome-specific gut microbial biobank.</title>
        <authorList>
            <person name="Liu C."/>
        </authorList>
    </citation>
    <scope>NUCLEOTIDE SEQUENCE</scope>
    <source>
        <strain evidence="5">D42-62</strain>
    </source>
</reference>
<dbReference type="SMART" id="SM00354">
    <property type="entry name" value="HTH_LACI"/>
    <property type="match status" value="1"/>
</dbReference>
<accession>A0A9X5BJ78</accession>
<sequence>MKRKAYEHYMTTLNDIAAACGVSRTTVSRVLSQDPEFSVSEQTRELVFATAKAMNYDMNQKRRTPGRKETKDSLGQLNAPIIKVGILNCEFKLFEIAINDYYNTIFSGFISCLQDMNLIPGMEFRYILKESYEELSGLDALIILGKLKLNPYHPLVHKIKYKIILDYIAPDYQFDSILPDFNQVVQMAINYFHSIGHLDIGYIGSLDRIVQFAFNSKEEKKDFRHLAFQNYCLQSGIDPESRIWLADSFSPEDGYAITNRLINEKKLPPALLYGSDGLVMGAYKAFQEHDIKVGENISVIGIDNMPFSGFLNPPLTTIALNPQLLGRAAAHALVSQFGQHRDYPLTIHPPLKMVVRNSCKKLL</sequence>
<keyword evidence="2" id="KW-0238">DNA-binding</keyword>
<organism evidence="5 6">
    <name type="scientific">Parablautia muri</name>
    <dbReference type="NCBI Taxonomy" id="2320879"/>
    <lineage>
        <taxon>Bacteria</taxon>
        <taxon>Bacillati</taxon>
        <taxon>Bacillota</taxon>
        <taxon>Clostridia</taxon>
        <taxon>Lachnospirales</taxon>
        <taxon>Lachnospiraceae</taxon>
        <taxon>Parablautia</taxon>
    </lineage>
</organism>
<evidence type="ECO:0000256" key="3">
    <source>
        <dbReference type="ARBA" id="ARBA00023163"/>
    </source>
</evidence>
<dbReference type="PANTHER" id="PTHR30146:SF149">
    <property type="entry name" value="HTH-TYPE TRANSCRIPTIONAL REGULATOR EBGR"/>
    <property type="match status" value="1"/>
</dbReference>
<dbReference type="InterPro" id="IPR046335">
    <property type="entry name" value="LacI/GalR-like_sensor"/>
</dbReference>
<evidence type="ECO:0000259" key="4">
    <source>
        <dbReference type="PROSITE" id="PS50932"/>
    </source>
</evidence>
<dbReference type="Gene3D" id="3.40.50.2300">
    <property type="match status" value="1"/>
</dbReference>
<dbReference type="OrthoDB" id="43195at2"/>
<dbReference type="RefSeq" id="WP_160562014.1">
    <property type="nucleotide sequence ID" value="NZ_QZDT01000062.1"/>
</dbReference>
<dbReference type="InterPro" id="IPR000843">
    <property type="entry name" value="HTH_LacI"/>
</dbReference>
<dbReference type="SUPFAM" id="SSF47413">
    <property type="entry name" value="lambda repressor-like DNA-binding domains"/>
    <property type="match status" value="1"/>
</dbReference>
<dbReference type="CDD" id="cd01392">
    <property type="entry name" value="HTH_LacI"/>
    <property type="match status" value="1"/>
</dbReference>
<name>A0A9X5BJ78_9FIRM</name>
<dbReference type="EMBL" id="QZDT01000062">
    <property type="protein sequence ID" value="NBJ95055.1"/>
    <property type="molecule type" value="Genomic_DNA"/>
</dbReference>
<keyword evidence="6" id="KW-1185">Reference proteome</keyword>
<dbReference type="Pfam" id="PF13377">
    <property type="entry name" value="Peripla_BP_3"/>
    <property type="match status" value="1"/>
</dbReference>
<proteinExistence type="predicted"/>
<dbReference type="PROSITE" id="PS50932">
    <property type="entry name" value="HTH_LACI_2"/>
    <property type="match status" value="1"/>
</dbReference>